<dbReference type="Pfam" id="PF08388">
    <property type="entry name" value="GIIM"/>
    <property type="match status" value="1"/>
</dbReference>
<geneLocation type="chloroplast" evidence="2"/>
<dbReference type="InterPro" id="IPR013597">
    <property type="entry name" value="Mat_intron_G2"/>
</dbReference>
<dbReference type="GeneID" id="26378299"/>
<reference evidence="2" key="1">
    <citation type="journal article" date="2015" name="BMC Evol. Biol.">
        <title>Chloroplast phylogenomic analysis of chlorophyte green algae identifies a novel lineage sister to the Sphaeropleales (Chlorophyceae).</title>
        <authorList>
            <person name="Lemieux C."/>
            <person name="Vincent A.T."/>
            <person name="Labarre A."/>
            <person name="Otis C."/>
            <person name="Turmel M."/>
        </authorList>
    </citation>
    <scope>NUCLEOTIDE SEQUENCE</scope>
</reference>
<evidence type="ECO:0000259" key="1">
    <source>
        <dbReference type="Pfam" id="PF08388"/>
    </source>
</evidence>
<feature type="domain" description="Group II intron maturase-specific" evidence="1">
    <location>
        <begin position="111"/>
        <end position="183"/>
    </location>
</feature>
<dbReference type="RefSeq" id="YP_009184648.1">
    <property type="nucleotide sequence ID" value="NC_028579.1"/>
</dbReference>
<keyword evidence="2" id="KW-0150">Chloroplast</keyword>
<gene>
    <name evidence="2" type="primary">orf276</name>
</gene>
<evidence type="ECO:0000313" key="2">
    <source>
        <dbReference type="EMBL" id="ALO62761.1"/>
    </source>
</evidence>
<sequence length="276" mass="32875">MFPALGKVFLRLQGFHLVEWSELNVVHSWPFEASLKPLLERFVAWCQYSKVYLSFYVRKVCLQENGQLSETFSNRVMYQWLKGQPIASQTKWFSQPFVCPTQTDVRCHLNLVKECLKRLKAVSQSRLIEELNPMFEHWVSTWDLSVGWQTLSYCDDRLRRLLQRWAKRRHPNKGWSWVCHKYWRVGATATKCVFWLRLLTHSGDLQKFENAWVTGVPSQLVKFLQAKLKECMDLEPSPLSQWQFVCFDSDATLLTHTAFTLKQWRKNRSFNHFLLY</sequence>
<keyword evidence="2" id="KW-0934">Plastid</keyword>
<accession>A0A0S2LN60</accession>
<proteinExistence type="predicted"/>
<name>A0A0S2LN60_MYCJU</name>
<dbReference type="AlphaFoldDB" id="A0A0S2LN60"/>
<dbReference type="EMBL" id="KT625411">
    <property type="protein sequence ID" value="ALO62761.1"/>
    <property type="molecule type" value="Genomic_DNA"/>
</dbReference>
<protein>
    <submittedName>
        <fullName evidence="2">Putative intron maturase</fullName>
    </submittedName>
</protein>
<organism evidence="2">
    <name type="scientific">Mychonastes jurisii</name>
    <name type="common">Chlorophycean green alga</name>
    <name type="synonym">Pseudodictyosphaerium jurisii</name>
    <dbReference type="NCBI Taxonomy" id="797708"/>
    <lineage>
        <taxon>Eukaryota</taxon>
        <taxon>Viridiplantae</taxon>
        <taxon>Chlorophyta</taxon>
        <taxon>core chlorophytes</taxon>
        <taxon>Chlorophyceae</taxon>
        <taxon>CS clade</taxon>
        <taxon>Sphaeropleales</taxon>
        <taxon>Mychonastaceae</taxon>
        <taxon>Mychonastes</taxon>
    </lineage>
</organism>